<proteinExistence type="inferred from homology"/>
<keyword evidence="7 9" id="KW-0238">DNA-binding</keyword>
<keyword evidence="3 9" id="KW-0808">Transferase</keyword>
<dbReference type="GO" id="GO:0003677">
    <property type="term" value="F:DNA binding"/>
    <property type="evidence" value="ECO:0007669"/>
    <property type="project" value="UniProtKB-KW"/>
</dbReference>
<evidence type="ECO:0000256" key="4">
    <source>
        <dbReference type="ARBA" id="ARBA00022695"/>
    </source>
</evidence>
<sequence length="418" mass="45255">MTPALGHVTRQAQTFVLHQSMALLRLTAAEVTELLTQAAEVNPHLLVRRPRRRFLVGLGASEALEATLADGACSLIAHVQTELSDLISRGGLMERIITRLMEDLEPSGWINTDLGRIARDLGIRETLVEATLRLVQERVSPTGLFARDLRECLHLQLAERGEVSPEMEAVLSYLDLLQTGGADALADKAGLSPGTVAACLARIRTLDPKPGARFDSDPALTREPDARVTREGGAWKVRFNRDTEPSVEIAAIPRAGDNPDLAEALKQARSLKFALHLRQSATRQVIEALIARQTGFLDRGDAALRPLTQADLAEATGFHTSTVSRVMNGYLIETPQGVIPARTLCPGSVSRIGGAHCKAQVQARIRALVQAEDPASPLSDGDLAQQLRQEGIAVSRRVAAKYRQECGIARAALRRKSA</sequence>
<dbReference type="InterPro" id="IPR000394">
    <property type="entry name" value="RNA_pol_sigma_54"/>
</dbReference>
<evidence type="ECO:0000256" key="7">
    <source>
        <dbReference type="ARBA" id="ARBA00023125"/>
    </source>
</evidence>
<accession>A0A0B3SJ62</accession>
<dbReference type="Proteomes" id="UP000030960">
    <property type="component" value="Unassembled WGS sequence"/>
</dbReference>
<dbReference type="AlphaFoldDB" id="A0A0B3SJ62"/>
<evidence type="ECO:0000259" key="11">
    <source>
        <dbReference type="Pfam" id="PF04963"/>
    </source>
</evidence>
<keyword evidence="13" id="KW-1185">Reference proteome</keyword>
<comment type="function">
    <text evidence="9">Sigma factors are initiation factors that promote the attachment of RNA polymerase to specific initiation sites and are then released.</text>
</comment>
<evidence type="ECO:0000259" key="10">
    <source>
        <dbReference type="Pfam" id="PF04552"/>
    </source>
</evidence>
<dbReference type="GO" id="GO:0016779">
    <property type="term" value="F:nucleotidyltransferase activity"/>
    <property type="evidence" value="ECO:0007669"/>
    <property type="project" value="UniProtKB-KW"/>
</dbReference>
<keyword evidence="5 9" id="KW-0805">Transcription regulation</keyword>
<protein>
    <recommendedName>
        <fullName evidence="9">RNA polymerase sigma-54 factor</fullName>
    </recommendedName>
</protein>
<name>A0A0B3SJ62_9RHOB</name>
<evidence type="ECO:0000256" key="9">
    <source>
        <dbReference type="PIRNR" id="PIRNR000774"/>
    </source>
</evidence>
<dbReference type="PATRIC" id="fig|1515334.3.peg.4841"/>
<dbReference type="PANTHER" id="PTHR32248">
    <property type="entry name" value="RNA POLYMERASE SIGMA-54 FACTOR"/>
    <property type="match status" value="1"/>
</dbReference>
<dbReference type="Pfam" id="PF04963">
    <property type="entry name" value="Sigma54_CBD"/>
    <property type="match status" value="1"/>
</dbReference>
<reference evidence="12 13" key="1">
    <citation type="submission" date="2014-10" db="EMBL/GenBank/DDBJ databases">
        <title>Genome sequence of Ponticoccus sp. strain UMTAT08 isolated from clonal culture of toxic dinoflagellate Alexandrium tamiyavanichii.</title>
        <authorList>
            <person name="Gan H.Y."/>
            <person name="Muhd D.-D."/>
            <person name="Mohd Noor M.E."/>
            <person name="Yeong Y.S."/>
            <person name="Usup G."/>
        </authorList>
    </citation>
    <scope>NUCLEOTIDE SEQUENCE [LARGE SCALE GENOMIC DNA]</scope>
    <source>
        <strain evidence="12 13">UMTAT08</strain>
    </source>
</reference>
<dbReference type="PROSITE" id="PS50044">
    <property type="entry name" value="SIGMA54_3"/>
    <property type="match status" value="1"/>
</dbReference>
<organism evidence="12 13">
    <name type="scientific">Mameliella alba</name>
    <dbReference type="NCBI Taxonomy" id="561184"/>
    <lineage>
        <taxon>Bacteria</taxon>
        <taxon>Pseudomonadati</taxon>
        <taxon>Pseudomonadota</taxon>
        <taxon>Alphaproteobacteria</taxon>
        <taxon>Rhodobacterales</taxon>
        <taxon>Roseobacteraceae</taxon>
        <taxon>Mameliella</taxon>
    </lineage>
</organism>
<dbReference type="RefSeq" id="WP_043145832.1">
    <property type="nucleotide sequence ID" value="NZ_JSUQ01000024.1"/>
</dbReference>
<comment type="similarity">
    <text evidence="1 9">Belongs to the sigma-54 factor family.</text>
</comment>
<dbReference type="Pfam" id="PF04552">
    <property type="entry name" value="Sigma54_DBD"/>
    <property type="match status" value="1"/>
</dbReference>
<dbReference type="PIRSF" id="PIRSF000774">
    <property type="entry name" value="RpoN"/>
    <property type="match status" value="1"/>
</dbReference>
<dbReference type="STRING" id="561184.SAMN05216376_11286"/>
<evidence type="ECO:0000256" key="8">
    <source>
        <dbReference type="ARBA" id="ARBA00023163"/>
    </source>
</evidence>
<keyword evidence="6 9" id="KW-0731">Sigma factor</keyword>
<dbReference type="EMBL" id="JSUQ01000024">
    <property type="protein sequence ID" value="KHQ50594.1"/>
    <property type="molecule type" value="Genomic_DNA"/>
</dbReference>
<dbReference type="GO" id="GO:0006352">
    <property type="term" value="P:DNA-templated transcription initiation"/>
    <property type="evidence" value="ECO:0007669"/>
    <property type="project" value="InterPro"/>
</dbReference>
<keyword evidence="8 9" id="KW-0804">Transcription</keyword>
<evidence type="ECO:0000256" key="6">
    <source>
        <dbReference type="ARBA" id="ARBA00023082"/>
    </source>
</evidence>
<comment type="caution">
    <text evidence="12">The sequence shown here is derived from an EMBL/GenBank/DDBJ whole genome shotgun (WGS) entry which is preliminary data.</text>
</comment>
<evidence type="ECO:0000256" key="1">
    <source>
        <dbReference type="ARBA" id="ARBA00008798"/>
    </source>
</evidence>
<dbReference type="OrthoDB" id="9814402at2"/>
<evidence type="ECO:0000256" key="3">
    <source>
        <dbReference type="ARBA" id="ARBA00022679"/>
    </source>
</evidence>
<dbReference type="GO" id="GO:0001216">
    <property type="term" value="F:DNA-binding transcription activator activity"/>
    <property type="evidence" value="ECO:0007669"/>
    <property type="project" value="InterPro"/>
</dbReference>
<dbReference type="Gene3D" id="1.10.10.60">
    <property type="entry name" value="Homeodomain-like"/>
    <property type="match status" value="1"/>
</dbReference>
<dbReference type="GO" id="GO:0016987">
    <property type="term" value="F:sigma factor activity"/>
    <property type="evidence" value="ECO:0007669"/>
    <property type="project" value="UniProtKB-KW"/>
</dbReference>
<keyword evidence="2 9" id="KW-0240">DNA-directed RNA polymerase</keyword>
<dbReference type="PRINTS" id="PR00045">
    <property type="entry name" value="SIGMA54FCT"/>
</dbReference>
<dbReference type="GO" id="GO:0000428">
    <property type="term" value="C:DNA-directed RNA polymerase complex"/>
    <property type="evidence" value="ECO:0007669"/>
    <property type="project" value="UniProtKB-KW"/>
</dbReference>
<dbReference type="PANTHER" id="PTHR32248:SF4">
    <property type="entry name" value="RNA POLYMERASE SIGMA-54 FACTOR"/>
    <property type="match status" value="1"/>
</dbReference>
<evidence type="ECO:0000256" key="5">
    <source>
        <dbReference type="ARBA" id="ARBA00023015"/>
    </source>
</evidence>
<keyword evidence="4 9" id="KW-0548">Nucleotidyltransferase</keyword>
<dbReference type="InterPro" id="IPR007046">
    <property type="entry name" value="RNA_pol_sigma_54_core-bd"/>
</dbReference>
<evidence type="ECO:0000313" key="13">
    <source>
        <dbReference type="Proteomes" id="UP000030960"/>
    </source>
</evidence>
<dbReference type="InterPro" id="IPR007634">
    <property type="entry name" value="RNA_pol_sigma_54_DNA-bd"/>
</dbReference>
<evidence type="ECO:0000256" key="2">
    <source>
        <dbReference type="ARBA" id="ARBA00022478"/>
    </source>
</evidence>
<feature type="domain" description="RNA polymerase sigma factor 54 DNA-binding" evidence="10">
    <location>
        <begin position="261"/>
        <end position="415"/>
    </location>
</feature>
<evidence type="ECO:0000313" key="12">
    <source>
        <dbReference type="EMBL" id="KHQ50594.1"/>
    </source>
</evidence>
<gene>
    <name evidence="12" type="ORF">OA50_04814</name>
</gene>
<feature type="domain" description="RNA polymerase sigma factor 54 core-binding" evidence="11">
    <location>
        <begin position="74"/>
        <end position="250"/>
    </location>
</feature>